<evidence type="ECO:0000313" key="2">
    <source>
        <dbReference type="Proteomes" id="UP000076482"/>
    </source>
</evidence>
<reference evidence="1 2" key="1">
    <citation type="submission" date="2015-09" db="EMBL/GenBank/DDBJ databases">
        <title>Bacillus cereus food isolates.</title>
        <authorList>
            <person name="Boekhorst J."/>
        </authorList>
    </citation>
    <scope>NUCLEOTIDE SEQUENCE [LARGE SCALE GENOMIC DNA]</scope>
    <source>
        <strain evidence="1 2">B4088</strain>
    </source>
</reference>
<proteinExistence type="predicted"/>
<evidence type="ECO:0000313" key="1">
    <source>
        <dbReference type="EMBL" id="KZD71165.1"/>
    </source>
</evidence>
<protein>
    <submittedName>
        <fullName evidence="1">Uncharacterized protein</fullName>
    </submittedName>
</protein>
<dbReference type="Proteomes" id="UP000076482">
    <property type="component" value="Unassembled WGS sequence"/>
</dbReference>
<gene>
    <name evidence="1" type="ORF">B4088_0895</name>
</gene>
<organism evidence="1 2">
    <name type="scientific">Bacillus cereus</name>
    <dbReference type="NCBI Taxonomy" id="1396"/>
    <lineage>
        <taxon>Bacteria</taxon>
        <taxon>Bacillati</taxon>
        <taxon>Bacillota</taxon>
        <taxon>Bacilli</taxon>
        <taxon>Bacillales</taxon>
        <taxon>Bacillaceae</taxon>
        <taxon>Bacillus</taxon>
        <taxon>Bacillus cereus group</taxon>
    </lineage>
</organism>
<name>A0A164QDL4_BACCE</name>
<accession>A0A164QDL4</accession>
<comment type="caution">
    <text evidence="1">The sequence shown here is derived from an EMBL/GenBank/DDBJ whole genome shotgun (WGS) entry which is preliminary data.</text>
</comment>
<dbReference type="PATRIC" id="fig|1396.535.peg.964"/>
<dbReference type="AlphaFoldDB" id="A0A164QDL4"/>
<dbReference type="EMBL" id="LJKE01000020">
    <property type="protein sequence ID" value="KZD71165.1"/>
    <property type="molecule type" value="Genomic_DNA"/>
</dbReference>
<sequence>MIHMTEEIFAANNFKETPEKVMKVLNDFSKIPAKVEELEKREKWTNVLSIRKTDGSYGLLIKSKLERNHDNNLKFETAKSTIRDYLFENYSLNVSSSVVFAESLEFLVFIPLVDLNGHLLSEIITYCVNEVESLLNS</sequence>
<dbReference type="RefSeq" id="WP_063260065.1">
    <property type="nucleotide sequence ID" value="NZ_LJKE01000020.1"/>
</dbReference>